<feature type="transmembrane region" description="Helical" evidence="7">
    <location>
        <begin position="7"/>
        <end position="29"/>
    </location>
</feature>
<evidence type="ECO:0000256" key="7">
    <source>
        <dbReference type="RuleBase" id="RU363032"/>
    </source>
</evidence>
<evidence type="ECO:0000256" key="3">
    <source>
        <dbReference type="ARBA" id="ARBA00022475"/>
    </source>
</evidence>
<dbReference type="OrthoDB" id="153186at2"/>
<accession>A0A8J6P1S5</accession>
<dbReference type="AlphaFoldDB" id="A0A8J6P1S5"/>
<evidence type="ECO:0000256" key="5">
    <source>
        <dbReference type="ARBA" id="ARBA00022989"/>
    </source>
</evidence>
<dbReference type="EMBL" id="JACRTL010000001">
    <property type="protein sequence ID" value="MBC8609528.1"/>
    <property type="molecule type" value="Genomic_DNA"/>
</dbReference>
<dbReference type="InterPro" id="IPR000515">
    <property type="entry name" value="MetI-like"/>
</dbReference>
<dbReference type="PANTHER" id="PTHR43744">
    <property type="entry name" value="ABC TRANSPORTER PERMEASE PROTEIN MG189-RELATED-RELATED"/>
    <property type="match status" value="1"/>
</dbReference>
<dbReference type="SUPFAM" id="SSF161098">
    <property type="entry name" value="MetI-like"/>
    <property type="match status" value="1"/>
</dbReference>
<keyword evidence="4 7" id="KW-0812">Transmembrane</keyword>
<feature type="transmembrane region" description="Helical" evidence="7">
    <location>
        <begin position="175"/>
        <end position="200"/>
    </location>
</feature>
<feature type="domain" description="ABC transmembrane type-1" evidence="8">
    <location>
        <begin position="65"/>
        <end position="254"/>
    </location>
</feature>
<feature type="transmembrane region" description="Helical" evidence="7">
    <location>
        <begin position="134"/>
        <end position="154"/>
    </location>
</feature>
<dbReference type="RefSeq" id="WP_093988017.1">
    <property type="nucleotide sequence ID" value="NZ_FYDD01000003.1"/>
</dbReference>
<dbReference type="PANTHER" id="PTHR43744:SF12">
    <property type="entry name" value="ABC TRANSPORTER PERMEASE PROTEIN MG189-RELATED"/>
    <property type="match status" value="1"/>
</dbReference>
<dbReference type="PROSITE" id="PS50928">
    <property type="entry name" value="ABC_TM1"/>
    <property type="match status" value="1"/>
</dbReference>
<dbReference type="GO" id="GO:0005886">
    <property type="term" value="C:plasma membrane"/>
    <property type="evidence" value="ECO:0007669"/>
    <property type="project" value="UniProtKB-SubCell"/>
</dbReference>
<evidence type="ECO:0000313" key="9">
    <source>
        <dbReference type="EMBL" id="MBC8609528.1"/>
    </source>
</evidence>
<evidence type="ECO:0000256" key="2">
    <source>
        <dbReference type="ARBA" id="ARBA00022448"/>
    </source>
</evidence>
<feature type="transmembrane region" description="Helical" evidence="7">
    <location>
        <begin position="101"/>
        <end position="122"/>
    </location>
</feature>
<dbReference type="InterPro" id="IPR035906">
    <property type="entry name" value="MetI-like_sf"/>
</dbReference>
<comment type="subcellular location">
    <subcellularLocation>
        <location evidence="1 7">Cell membrane</location>
        <topology evidence="1 7">Multi-pass membrane protein</topology>
    </subcellularLocation>
</comment>
<comment type="similarity">
    <text evidence="7">Belongs to the binding-protein-dependent transport system permease family.</text>
</comment>
<keyword evidence="2 7" id="KW-0813">Transport</keyword>
<proteinExistence type="inferred from homology"/>
<reference evidence="9" key="1">
    <citation type="submission" date="2020-08" db="EMBL/GenBank/DDBJ databases">
        <title>Genome public.</title>
        <authorList>
            <person name="Liu C."/>
            <person name="Sun Q."/>
        </authorList>
    </citation>
    <scope>NUCLEOTIDE SEQUENCE</scope>
    <source>
        <strain evidence="9">NSJ-15</strain>
    </source>
</reference>
<sequence length="269" mass="30109">MRTFGKIIVGIVLVIFAVAFLFPLFYTVYNSLLPDQYVGSLVSPKYFTLDNFETIFLNYPVGQWFLNTIIVTVCCVVGNVVVNCMAGYALSRFEFPGRNGIFLVVLGSMMIPFQFILTPVYIRLADLKWNDHLIALIVPFLFSCLYIFMARQFFISIPKDLDEAARVDGLGYAGIFFRIILPNAGPLLTSIAILCFTGNWNSYLAPSTFMVTRENFTLAVGVKTVRDLMYVRMNLILCGVVILSVPILIVFLLLQKHFVEGVAASGIKG</sequence>
<evidence type="ECO:0000313" key="10">
    <source>
        <dbReference type="Proteomes" id="UP000632659"/>
    </source>
</evidence>
<organism evidence="9 10">
    <name type="scientific">Massiliimalia timonensis</name>
    <dbReference type="NCBI Taxonomy" id="1987501"/>
    <lineage>
        <taxon>Bacteria</taxon>
        <taxon>Bacillati</taxon>
        <taxon>Bacillota</taxon>
        <taxon>Clostridia</taxon>
        <taxon>Eubacteriales</taxon>
        <taxon>Oscillospiraceae</taxon>
        <taxon>Massiliimalia</taxon>
    </lineage>
</organism>
<dbReference type="Gene3D" id="1.10.3720.10">
    <property type="entry name" value="MetI-like"/>
    <property type="match status" value="1"/>
</dbReference>
<evidence type="ECO:0000259" key="8">
    <source>
        <dbReference type="PROSITE" id="PS50928"/>
    </source>
</evidence>
<evidence type="ECO:0000256" key="1">
    <source>
        <dbReference type="ARBA" id="ARBA00004651"/>
    </source>
</evidence>
<protein>
    <submittedName>
        <fullName evidence="9">Carbohydrate ABC transporter permease</fullName>
    </submittedName>
</protein>
<dbReference type="CDD" id="cd06261">
    <property type="entry name" value="TM_PBP2"/>
    <property type="match status" value="1"/>
</dbReference>
<keyword evidence="5 7" id="KW-1133">Transmembrane helix</keyword>
<dbReference type="Proteomes" id="UP000632659">
    <property type="component" value="Unassembled WGS sequence"/>
</dbReference>
<gene>
    <name evidence="9" type="ORF">H8702_00125</name>
</gene>
<dbReference type="GO" id="GO:0055085">
    <property type="term" value="P:transmembrane transport"/>
    <property type="evidence" value="ECO:0007669"/>
    <property type="project" value="InterPro"/>
</dbReference>
<feature type="transmembrane region" description="Helical" evidence="7">
    <location>
        <begin position="64"/>
        <end position="89"/>
    </location>
</feature>
<evidence type="ECO:0000256" key="4">
    <source>
        <dbReference type="ARBA" id="ARBA00022692"/>
    </source>
</evidence>
<keyword evidence="10" id="KW-1185">Reference proteome</keyword>
<name>A0A8J6P1S5_9FIRM</name>
<evidence type="ECO:0000256" key="6">
    <source>
        <dbReference type="ARBA" id="ARBA00023136"/>
    </source>
</evidence>
<feature type="transmembrane region" description="Helical" evidence="7">
    <location>
        <begin position="233"/>
        <end position="254"/>
    </location>
</feature>
<comment type="caution">
    <text evidence="9">The sequence shown here is derived from an EMBL/GenBank/DDBJ whole genome shotgun (WGS) entry which is preliminary data.</text>
</comment>
<dbReference type="Pfam" id="PF00528">
    <property type="entry name" value="BPD_transp_1"/>
    <property type="match status" value="1"/>
</dbReference>
<keyword evidence="3" id="KW-1003">Cell membrane</keyword>
<keyword evidence="6 7" id="KW-0472">Membrane</keyword>